<name>A0A0W0FZT7_MONRR</name>
<dbReference type="Proteomes" id="UP000054988">
    <property type="component" value="Unassembled WGS sequence"/>
</dbReference>
<protein>
    <recommendedName>
        <fullName evidence="3">ARM repeat-containing protein</fullName>
    </recommendedName>
</protein>
<dbReference type="Gene3D" id="1.25.10.10">
    <property type="entry name" value="Leucine-rich Repeat Variant"/>
    <property type="match status" value="1"/>
</dbReference>
<dbReference type="AlphaFoldDB" id="A0A0W0FZT7"/>
<dbReference type="eggNOG" id="ENOG502SK12">
    <property type="taxonomic scope" value="Eukaryota"/>
</dbReference>
<reference evidence="1 2" key="1">
    <citation type="submission" date="2015-12" db="EMBL/GenBank/DDBJ databases">
        <title>Draft genome sequence of Moniliophthora roreri, the causal agent of frosty pod rot of cacao.</title>
        <authorList>
            <person name="Aime M.C."/>
            <person name="Diaz-Valderrama J.R."/>
            <person name="Kijpornyongpan T."/>
            <person name="Phillips-Mora W."/>
        </authorList>
    </citation>
    <scope>NUCLEOTIDE SEQUENCE [LARGE SCALE GENOMIC DNA]</scope>
    <source>
        <strain evidence="1 2">MCA 2952</strain>
    </source>
</reference>
<evidence type="ECO:0008006" key="3">
    <source>
        <dbReference type="Google" id="ProtNLM"/>
    </source>
</evidence>
<evidence type="ECO:0000313" key="2">
    <source>
        <dbReference type="Proteomes" id="UP000054988"/>
    </source>
</evidence>
<sequence>MIDGHSSDQPLTPQSAPFTNVESDFVRALPTFAKDENFRWSEAAQEEYSPQPSTSAHWHYISRQFTFASPHSAIALPSAIHLVHALQTEVKEGRKKGSVDGYLVKMYEMATDSEKELFKLVNAGAVPTLIHLLKVRAAEQYGVEIVLINLGTFAARDPISANAIHRTGTAITLVELFNSPPTDVVQTLAIWCLTLICRSAEVANSLIKLNIASILVRVQARIGPIMPAISIFFLGTLIRSDSLAEFLVSLGFAQTICTHLRQCSELYVPNPESVSAGLYAVARMSRSIPLAKTLAKNGCVEVIAHHLKTSTDPEVLHWSARAVGCLMKPNSSDLVKILLDADIAKGLARLPTVLPPESLHPLESFGFAIQRFSCAEWGSSTRKALVEAGVVDSLLAPFRPAVDERRHNVHVELALAVCLLGGVGGSSIRKEIVNAGGIEILKSAGAAGSPDVTKACNMAVSSITGNLFSRSVATAKAAMAHKWSGGCPDYYTECPLTITEEQDSRKCMMCTEICGAGGFV</sequence>
<dbReference type="SUPFAM" id="SSF48371">
    <property type="entry name" value="ARM repeat"/>
    <property type="match status" value="1"/>
</dbReference>
<proteinExistence type="predicted"/>
<comment type="caution">
    <text evidence="1">The sequence shown here is derived from an EMBL/GenBank/DDBJ whole genome shotgun (WGS) entry which is preliminary data.</text>
</comment>
<accession>A0A0W0FZT7</accession>
<evidence type="ECO:0000313" key="1">
    <source>
        <dbReference type="EMBL" id="KTB41841.1"/>
    </source>
</evidence>
<organism evidence="1 2">
    <name type="scientific">Moniliophthora roreri</name>
    <name type="common">Frosty pod rot fungus</name>
    <name type="synonym">Monilia roreri</name>
    <dbReference type="NCBI Taxonomy" id="221103"/>
    <lineage>
        <taxon>Eukaryota</taxon>
        <taxon>Fungi</taxon>
        <taxon>Dikarya</taxon>
        <taxon>Basidiomycota</taxon>
        <taxon>Agaricomycotina</taxon>
        <taxon>Agaricomycetes</taxon>
        <taxon>Agaricomycetidae</taxon>
        <taxon>Agaricales</taxon>
        <taxon>Marasmiineae</taxon>
        <taxon>Marasmiaceae</taxon>
        <taxon>Moniliophthora</taxon>
    </lineage>
</organism>
<dbReference type="EMBL" id="LATX01001424">
    <property type="protein sequence ID" value="KTB41841.1"/>
    <property type="molecule type" value="Genomic_DNA"/>
</dbReference>
<dbReference type="InterPro" id="IPR016024">
    <property type="entry name" value="ARM-type_fold"/>
</dbReference>
<gene>
    <name evidence="1" type="ORF">WG66_5633</name>
</gene>
<dbReference type="InterPro" id="IPR011989">
    <property type="entry name" value="ARM-like"/>
</dbReference>